<dbReference type="Gene3D" id="3.40.50.620">
    <property type="entry name" value="HUPs"/>
    <property type="match status" value="1"/>
</dbReference>
<sequence length="547" mass="60339">MADGTRIAVPEANSDPVVAAEVDDLSTSARVDDIAKSLTLHSFLLVSADGQQRLQGSLSTQRQLFWSMVNGVALASNSPRVLREVTQPQVDETWLALSLVKALPIHPFAPRTPWVGLCSLGIGEWLRIDARGSARPVRWWVPPASGEDFASSADAVRASLREAAGGAIHSGARRVSADLSGGLDSTSLCFLLADLDAEFTTYRTSSMSPWNDETTRAREVARDLRLPLHEFPPLAEQSTAFDLDPDPSPASIAEGPLVWAASRGYLDLLADELCRTGAHVHFTGLGGDELFDVVPGFFRALWRENAVAALRRMRRFQLTQKQRLVPLLRGASSRESYQRYFLRVAASIAHDAPSRPEDAYSWFPPVVLPRWITTKARNLIVQAFFDAATSAPEPLGRDPLAHQTVESVTFQGKILRQFSEVYGQYDIRWCAPFTDSRVVRAVLRAPASARISDSVDKPLLAATMNGIAPSGFYDKRGRGDFTSDIYAEHRARRDKLLVEFKDSCLVERDLVQRDLIEPILAEPAASDIGLLEIEKLVTAERWLRGVD</sequence>
<dbReference type="PANTHER" id="PTHR43284">
    <property type="entry name" value="ASPARAGINE SYNTHETASE (GLUTAMINE-HYDROLYZING)"/>
    <property type="match status" value="1"/>
</dbReference>
<evidence type="ECO:0000313" key="6">
    <source>
        <dbReference type="EMBL" id="SIQ19653.1"/>
    </source>
</evidence>
<feature type="domain" description="Asparagine synthetase" evidence="5">
    <location>
        <begin position="156"/>
        <end position="543"/>
    </location>
</feature>
<evidence type="ECO:0000313" key="7">
    <source>
        <dbReference type="Proteomes" id="UP000186096"/>
    </source>
</evidence>
<reference evidence="7" key="1">
    <citation type="submission" date="2017-01" db="EMBL/GenBank/DDBJ databases">
        <authorList>
            <person name="Varghese N."/>
            <person name="Submissions S."/>
        </authorList>
    </citation>
    <scope>NUCLEOTIDE SEQUENCE [LARGE SCALE GENOMIC DNA]</scope>
    <source>
        <strain evidence="7">ATCC 12950</strain>
    </source>
</reference>
<dbReference type="AlphaFoldDB" id="A0A1N6QST3"/>
<organism evidence="6 7">
    <name type="scientific">Microbispora rosea</name>
    <dbReference type="NCBI Taxonomy" id="58117"/>
    <lineage>
        <taxon>Bacteria</taxon>
        <taxon>Bacillati</taxon>
        <taxon>Actinomycetota</taxon>
        <taxon>Actinomycetes</taxon>
        <taxon>Streptosporangiales</taxon>
        <taxon>Streptosporangiaceae</taxon>
        <taxon>Microbispora</taxon>
    </lineage>
</organism>
<keyword evidence="3" id="KW-0061">Asparagine biosynthesis</keyword>
<comment type="catalytic activity">
    <reaction evidence="4">
        <text>L-aspartate + L-glutamine + ATP + H2O = L-asparagine + L-glutamate + AMP + diphosphate + H(+)</text>
        <dbReference type="Rhea" id="RHEA:12228"/>
        <dbReference type="ChEBI" id="CHEBI:15377"/>
        <dbReference type="ChEBI" id="CHEBI:15378"/>
        <dbReference type="ChEBI" id="CHEBI:29985"/>
        <dbReference type="ChEBI" id="CHEBI:29991"/>
        <dbReference type="ChEBI" id="CHEBI:30616"/>
        <dbReference type="ChEBI" id="CHEBI:33019"/>
        <dbReference type="ChEBI" id="CHEBI:58048"/>
        <dbReference type="ChEBI" id="CHEBI:58359"/>
        <dbReference type="ChEBI" id="CHEBI:456215"/>
        <dbReference type="EC" id="6.3.5.4"/>
    </reaction>
</comment>
<name>A0A1N6QST3_9ACTN</name>
<comment type="pathway">
    <text evidence="1">Amino-acid biosynthesis; L-asparagine biosynthesis; L-asparagine from L-aspartate (L-Gln route): step 1/1.</text>
</comment>
<dbReference type="GO" id="GO:0004066">
    <property type="term" value="F:asparagine synthase (glutamine-hydrolyzing) activity"/>
    <property type="evidence" value="ECO:0007669"/>
    <property type="project" value="UniProtKB-EC"/>
</dbReference>
<protein>
    <recommendedName>
        <fullName evidence="2">asparagine synthase (glutamine-hydrolyzing)</fullName>
        <ecNumber evidence="2">6.3.5.4</ecNumber>
    </recommendedName>
</protein>
<evidence type="ECO:0000256" key="1">
    <source>
        <dbReference type="ARBA" id="ARBA00005187"/>
    </source>
</evidence>
<dbReference type="EMBL" id="FTNI01000001">
    <property type="protein sequence ID" value="SIQ19653.1"/>
    <property type="molecule type" value="Genomic_DNA"/>
</dbReference>
<evidence type="ECO:0000256" key="3">
    <source>
        <dbReference type="ARBA" id="ARBA00022888"/>
    </source>
</evidence>
<dbReference type="InterPro" id="IPR014729">
    <property type="entry name" value="Rossmann-like_a/b/a_fold"/>
</dbReference>
<dbReference type="GO" id="GO:0005829">
    <property type="term" value="C:cytosol"/>
    <property type="evidence" value="ECO:0007669"/>
    <property type="project" value="TreeGrafter"/>
</dbReference>
<accession>A0A1N6QST3</accession>
<dbReference type="SUPFAM" id="SSF52402">
    <property type="entry name" value="Adenine nucleotide alpha hydrolases-like"/>
    <property type="match status" value="1"/>
</dbReference>
<evidence type="ECO:0000259" key="5">
    <source>
        <dbReference type="Pfam" id="PF00733"/>
    </source>
</evidence>
<dbReference type="EC" id="6.3.5.4" evidence="2"/>
<proteinExistence type="predicted"/>
<dbReference type="STRING" id="58117.SAMN05421833_101107"/>
<dbReference type="PANTHER" id="PTHR43284:SF1">
    <property type="entry name" value="ASPARAGINE SYNTHETASE"/>
    <property type="match status" value="1"/>
</dbReference>
<gene>
    <name evidence="6" type="ORF">SAMN05421833_101107</name>
</gene>
<keyword evidence="3" id="KW-0028">Amino-acid biosynthesis</keyword>
<dbReference type="InterPro" id="IPR001962">
    <property type="entry name" value="Asn_synthase"/>
</dbReference>
<dbReference type="GO" id="GO:0006529">
    <property type="term" value="P:asparagine biosynthetic process"/>
    <property type="evidence" value="ECO:0007669"/>
    <property type="project" value="UniProtKB-KW"/>
</dbReference>
<dbReference type="Pfam" id="PF00733">
    <property type="entry name" value="Asn_synthase"/>
    <property type="match status" value="1"/>
</dbReference>
<evidence type="ECO:0000256" key="4">
    <source>
        <dbReference type="ARBA" id="ARBA00048741"/>
    </source>
</evidence>
<keyword evidence="7" id="KW-1185">Reference proteome</keyword>
<evidence type="ECO:0000256" key="2">
    <source>
        <dbReference type="ARBA" id="ARBA00012737"/>
    </source>
</evidence>
<dbReference type="Proteomes" id="UP000186096">
    <property type="component" value="Unassembled WGS sequence"/>
</dbReference>
<dbReference type="InterPro" id="IPR051786">
    <property type="entry name" value="ASN_synthetase/amidase"/>
</dbReference>